<organism evidence="2 3">
    <name type="scientific">Candidatus Kutchimonas denitrificans</name>
    <dbReference type="NCBI Taxonomy" id="3056748"/>
    <lineage>
        <taxon>Bacteria</taxon>
        <taxon>Pseudomonadati</taxon>
        <taxon>Gemmatimonadota</taxon>
        <taxon>Gemmatimonadia</taxon>
        <taxon>Candidatus Palauibacterales</taxon>
        <taxon>Candidatus Palauibacteraceae</taxon>
        <taxon>Candidatus Kutchimonas</taxon>
    </lineage>
</organism>
<dbReference type="Pfam" id="PF12706">
    <property type="entry name" value="Lactamase_B_2"/>
    <property type="match status" value="1"/>
</dbReference>
<dbReference type="CDD" id="cd16279">
    <property type="entry name" value="metallo-hydrolase-like_MBL-fold"/>
    <property type="match status" value="1"/>
</dbReference>
<sequence>MRLRFLGTGTSFGVPVVGCECGVCRSDDSRNKRTRHCLVLDDGDRALLVDTPPELRLQLLAAGIRRIDAVYITHLHADHLHGIDDLRIFSLREGRALPMYVAAEHADELRYRFDYVFDEAIQPLPETSAPEIELQTFEEGDALEIAGFQLTPLAFPHGRTRSFGFRVGRLGVIVDGKRISETARAALEGVEVLVINALWWGNPHPTHFNVEEALEAIRSLDVQRAFLTHLTHRLDYGELRRRLPDGVEPAHDGLTVEID</sequence>
<dbReference type="InterPro" id="IPR036866">
    <property type="entry name" value="RibonucZ/Hydroxyglut_hydro"/>
</dbReference>
<dbReference type="Proteomes" id="UP000702544">
    <property type="component" value="Unassembled WGS sequence"/>
</dbReference>
<proteinExistence type="predicted"/>
<gene>
    <name evidence="2" type="ORF">GWO12_09700</name>
</gene>
<feature type="domain" description="Metallo-beta-lactamase" evidence="1">
    <location>
        <begin position="34"/>
        <end position="229"/>
    </location>
</feature>
<dbReference type="Gene3D" id="3.60.15.10">
    <property type="entry name" value="Ribonuclease Z/Hydroxyacylglutathione hydrolase-like"/>
    <property type="match status" value="1"/>
</dbReference>
<dbReference type="PANTHER" id="PTHR42663">
    <property type="entry name" value="HYDROLASE C777.06C-RELATED-RELATED"/>
    <property type="match status" value="1"/>
</dbReference>
<evidence type="ECO:0000313" key="3">
    <source>
        <dbReference type="Proteomes" id="UP000702544"/>
    </source>
</evidence>
<name>A0AAE4Z8R8_9BACT</name>
<protein>
    <submittedName>
        <fullName evidence="2">MBL fold metallo-hydrolase</fullName>
    </submittedName>
</protein>
<dbReference type="EMBL" id="JAACAK010000075">
    <property type="protein sequence ID" value="NIR75364.1"/>
    <property type="molecule type" value="Genomic_DNA"/>
</dbReference>
<comment type="caution">
    <text evidence="2">The sequence shown here is derived from an EMBL/GenBank/DDBJ whole genome shotgun (WGS) entry which is preliminary data.</text>
</comment>
<dbReference type="SUPFAM" id="SSF56281">
    <property type="entry name" value="Metallo-hydrolase/oxidoreductase"/>
    <property type="match status" value="1"/>
</dbReference>
<dbReference type="SMART" id="SM00849">
    <property type="entry name" value="Lactamase_B"/>
    <property type="match status" value="1"/>
</dbReference>
<dbReference type="InterPro" id="IPR001279">
    <property type="entry name" value="Metallo-B-lactamas"/>
</dbReference>
<evidence type="ECO:0000259" key="1">
    <source>
        <dbReference type="SMART" id="SM00849"/>
    </source>
</evidence>
<reference evidence="2 3" key="1">
    <citation type="submission" date="2020-01" db="EMBL/GenBank/DDBJ databases">
        <title>Genomes assembled from Gulf of Kutch pelagic sediment metagenomes.</title>
        <authorList>
            <person name="Chandrashekar M."/>
            <person name="Mahajan M.S."/>
            <person name="Dave K.J."/>
            <person name="Vatsa P."/>
            <person name="Nathani N.M."/>
        </authorList>
    </citation>
    <scope>NUCLEOTIDE SEQUENCE [LARGE SCALE GENOMIC DNA]</scope>
    <source>
        <strain evidence="2">KS3-K002</strain>
    </source>
</reference>
<accession>A0AAE4Z8R8</accession>
<dbReference type="PANTHER" id="PTHR42663:SF6">
    <property type="entry name" value="HYDROLASE C777.06C-RELATED"/>
    <property type="match status" value="1"/>
</dbReference>
<dbReference type="AlphaFoldDB" id="A0AAE4Z8R8"/>
<evidence type="ECO:0000313" key="2">
    <source>
        <dbReference type="EMBL" id="NIR75364.1"/>
    </source>
</evidence>